<dbReference type="AlphaFoldDB" id="A0A285X5I1"/>
<evidence type="ECO:0000256" key="1">
    <source>
        <dbReference type="SAM" id="SignalP"/>
    </source>
</evidence>
<keyword evidence="1" id="KW-0732">Signal</keyword>
<dbReference type="Proteomes" id="UP000219193">
    <property type="component" value="Unassembled WGS sequence"/>
</dbReference>
<name>A0A285X5I1_9FLAO</name>
<evidence type="ECO:0000313" key="3">
    <source>
        <dbReference type="Proteomes" id="UP000219193"/>
    </source>
</evidence>
<proteinExistence type="predicted"/>
<dbReference type="InterPro" id="IPR032274">
    <property type="entry name" value="DUF4835"/>
</dbReference>
<reference evidence="3" key="1">
    <citation type="submission" date="2017-09" db="EMBL/GenBank/DDBJ databases">
        <authorList>
            <person name="Varghese N."/>
            <person name="Submissions S."/>
        </authorList>
    </citation>
    <scope>NUCLEOTIDE SEQUENCE [LARGE SCALE GENOMIC DNA]</scope>
    <source>
        <strain evidence="3">CGMCC 1.12641</strain>
    </source>
</reference>
<dbReference type="Pfam" id="PF16119">
    <property type="entry name" value="DUF4835"/>
    <property type="match status" value="1"/>
</dbReference>
<dbReference type="EMBL" id="OCMF01000002">
    <property type="protein sequence ID" value="SOC80591.1"/>
    <property type="molecule type" value="Genomic_DNA"/>
</dbReference>
<organism evidence="2 3">
    <name type="scientific">Salinimicrobium sediminis</name>
    <dbReference type="NCBI Taxonomy" id="1343891"/>
    <lineage>
        <taxon>Bacteria</taxon>
        <taxon>Pseudomonadati</taxon>
        <taxon>Bacteroidota</taxon>
        <taxon>Flavobacteriia</taxon>
        <taxon>Flavobacteriales</taxon>
        <taxon>Flavobacteriaceae</taxon>
        <taxon>Salinimicrobium</taxon>
    </lineage>
</organism>
<dbReference type="OrthoDB" id="9773381at2"/>
<accession>A0A285X5I1</accession>
<feature type="signal peptide" evidence="1">
    <location>
        <begin position="1"/>
        <end position="19"/>
    </location>
</feature>
<evidence type="ECO:0000313" key="2">
    <source>
        <dbReference type="EMBL" id="SOC80591.1"/>
    </source>
</evidence>
<protein>
    <recommendedName>
        <fullName evidence="4">DUF4835 domain-containing protein</fullName>
    </recommendedName>
</protein>
<keyword evidence="3" id="KW-1185">Reference proteome</keyword>
<sequence length="296" mass="33087">MSRVFVVLFLVMFTTAAVGQELNCQVVVSAEKTGQANASVFKTLQNSLTEFVNQTRWTNKDFLPHERINCSMFINITSYDGNSFAGTIQVQSSRPVYGSTMVSPVFNFNDEQLAFDYTEYQPFSYSPNQFDSNLVSTVSFYVYTILGLDADTFSEQGGTSYFQTANQIVGTAQQSSHPGWKATDGNRSRYQLNADLLSNTYSGYRNALYNYHRNGLDVMHMSPAEGKKAIATAIVNLNRMNSRRPNSLLLRTFFDAKADEVAQIFSGGPSVDIKEVVDALNSMAPNHSEKWGNIRY</sequence>
<gene>
    <name evidence="2" type="ORF">SAMN06296241_2144</name>
</gene>
<dbReference type="RefSeq" id="WP_097056350.1">
    <property type="nucleotide sequence ID" value="NZ_OCMF01000002.1"/>
</dbReference>
<feature type="chain" id="PRO_5013171293" description="DUF4835 domain-containing protein" evidence="1">
    <location>
        <begin position="20"/>
        <end position="296"/>
    </location>
</feature>
<evidence type="ECO:0008006" key="4">
    <source>
        <dbReference type="Google" id="ProtNLM"/>
    </source>
</evidence>